<dbReference type="PANTHER" id="PTHR22847:SF637">
    <property type="entry name" value="WD REPEAT DOMAIN 5B"/>
    <property type="match status" value="1"/>
</dbReference>
<dbReference type="PROSITE" id="PS00022">
    <property type="entry name" value="EGF_1"/>
    <property type="match status" value="2"/>
</dbReference>
<evidence type="ECO:0000256" key="5">
    <source>
        <dbReference type="PROSITE-ProRule" id="PRU00221"/>
    </source>
</evidence>
<dbReference type="InterPro" id="IPR019775">
    <property type="entry name" value="WD40_repeat_CS"/>
</dbReference>
<feature type="disulfide bond" evidence="4">
    <location>
        <begin position="414"/>
        <end position="431"/>
    </location>
</feature>
<feature type="signal peptide" evidence="7">
    <location>
        <begin position="1"/>
        <end position="19"/>
    </location>
</feature>
<dbReference type="SUPFAM" id="SSF50978">
    <property type="entry name" value="WD40 repeat-like"/>
    <property type="match status" value="1"/>
</dbReference>
<organism evidence="9 10">
    <name type="scientific">Brachionus calyciflorus</name>
    <dbReference type="NCBI Taxonomy" id="104777"/>
    <lineage>
        <taxon>Eukaryota</taxon>
        <taxon>Metazoa</taxon>
        <taxon>Spiralia</taxon>
        <taxon>Gnathifera</taxon>
        <taxon>Rotifera</taxon>
        <taxon>Eurotatoria</taxon>
        <taxon>Monogononta</taxon>
        <taxon>Pseudotrocha</taxon>
        <taxon>Ploima</taxon>
        <taxon>Brachionidae</taxon>
        <taxon>Brachionus</taxon>
    </lineage>
</organism>
<keyword evidence="6" id="KW-0812">Transmembrane</keyword>
<keyword evidence="10" id="KW-1185">Reference proteome</keyword>
<evidence type="ECO:0000256" key="2">
    <source>
        <dbReference type="ARBA" id="ARBA00022737"/>
    </source>
</evidence>
<dbReference type="InterPro" id="IPR015943">
    <property type="entry name" value="WD40/YVTN_repeat-like_dom_sf"/>
</dbReference>
<dbReference type="SMART" id="SM00181">
    <property type="entry name" value="EGF"/>
    <property type="match status" value="3"/>
</dbReference>
<keyword evidence="6" id="KW-0472">Membrane</keyword>
<dbReference type="EMBL" id="CAJNOC010004182">
    <property type="protein sequence ID" value="CAF1012454.1"/>
    <property type="molecule type" value="Genomic_DNA"/>
</dbReference>
<feature type="disulfide bond" evidence="4">
    <location>
        <begin position="511"/>
        <end position="520"/>
    </location>
</feature>
<dbReference type="InterPro" id="IPR001680">
    <property type="entry name" value="WD40_rpt"/>
</dbReference>
<dbReference type="PANTHER" id="PTHR22847">
    <property type="entry name" value="WD40 REPEAT PROTEIN"/>
    <property type="match status" value="1"/>
</dbReference>
<keyword evidence="7" id="KW-0732">Signal</keyword>
<accession>A0A814HN39</accession>
<dbReference type="PROSITE" id="PS50082">
    <property type="entry name" value="WD_REPEATS_2"/>
    <property type="match status" value="1"/>
</dbReference>
<keyword evidence="4" id="KW-0245">EGF-like domain</keyword>
<keyword evidence="2" id="KW-0677">Repeat</keyword>
<dbReference type="Pfam" id="PF00400">
    <property type="entry name" value="WD40"/>
    <property type="match status" value="2"/>
</dbReference>
<dbReference type="SUPFAM" id="SSF57196">
    <property type="entry name" value="EGF/Laminin"/>
    <property type="match status" value="3"/>
</dbReference>
<proteinExistence type="predicted"/>
<dbReference type="InterPro" id="IPR001881">
    <property type="entry name" value="EGF-like_Ca-bd_dom"/>
</dbReference>
<feature type="transmembrane region" description="Helical" evidence="6">
    <location>
        <begin position="539"/>
        <end position="562"/>
    </location>
</feature>
<evidence type="ECO:0000259" key="8">
    <source>
        <dbReference type="PROSITE" id="PS50026"/>
    </source>
</evidence>
<feature type="disulfide bond" evidence="4">
    <location>
        <begin position="433"/>
        <end position="442"/>
    </location>
</feature>
<dbReference type="OrthoDB" id="430340at2759"/>
<dbReference type="InterPro" id="IPR036322">
    <property type="entry name" value="WD40_repeat_dom_sf"/>
</dbReference>
<evidence type="ECO:0000256" key="3">
    <source>
        <dbReference type="ARBA" id="ARBA00023157"/>
    </source>
</evidence>
<keyword evidence="3 4" id="KW-1015">Disulfide bond</keyword>
<reference evidence="9" key="1">
    <citation type="submission" date="2021-02" db="EMBL/GenBank/DDBJ databases">
        <authorList>
            <person name="Nowell W R."/>
        </authorList>
    </citation>
    <scope>NUCLEOTIDE SEQUENCE</scope>
    <source>
        <strain evidence="9">Ploen Becks lab</strain>
    </source>
</reference>
<dbReference type="Pfam" id="PF00008">
    <property type="entry name" value="EGF"/>
    <property type="match status" value="1"/>
</dbReference>
<dbReference type="Gene3D" id="2.10.25.10">
    <property type="entry name" value="Laminin"/>
    <property type="match status" value="2"/>
</dbReference>
<feature type="domain" description="EGF-like" evidence="8">
    <location>
        <begin position="406"/>
        <end position="443"/>
    </location>
</feature>
<keyword evidence="1 5" id="KW-0853">WD repeat</keyword>
<dbReference type="Proteomes" id="UP000663879">
    <property type="component" value="Unassembled WGS sequence"/>
</dbReference>
<dbReference type="AlphaFoldDB" id="A0A814HN39"/>
<evidence type="ECO:0000313" key="9">
    <source>
        <dbReference type="EMBL" id="CAF1012454.1"/>
    </source>
</evidence>
<evidence type="ECO:0000313" key="10">
    <source>
        <dbReference type="Proteomes" id="UP000663879"/>
    </source>
</evidence>
<feature type="domain" description="EGF-like" evidence="8">
    <location>
        <begin position="445"/>
        <end position="483"/>
    </location>
</feature>
<feature type="domain" description="EGF-like" evidence="8">
    <location>
        <begin position="485"/>
        <end position="521"/>
    </location>
</feature>
<dbReference type="SMART" id="SM00179">
    <property type="entry name" value="EGF_CA"/>
    <property type="match status" value="2"/>
</dbReference>
<feature type="disulfide bond" evidence="4">
    <location>
        <begin position="410"/>
        <end position="420"/>
    </location>
</feature>
<dbReference type="PROSITE" id="PS01186">
    <property type="entry name" value="EGF_2"/>
    <property type="match status" value="1"/>
</dbReference>
<comment type="caution">
    <text evidence="4">Lacks conserved residue(s) required for the propagation of feature annotation.</text>
</comment>
<dbReference type="GO" id="GO:0005509">
    <property type="term" value="F:calcium ion binding"/>
    <property type="evidence" value="ECO:0007669"/>
    <property type="project" value="InterPro"/>
</dbReference>
<evidence type="ECO:0000256" key="1">
    <source>
        <dbReference type="ARBA" id="ARBA00022574"/>
    </source>
</evidence>
<dbReference type="Gene3D" id="2.130.10.10">
    <property type="entry name" value="YVTN repeat-like/Quinoprotein amine dehydrogenase"/>
    <property type="match status" value="2"/>
</dbReference>
<dbReference type="PROSITE" id="PS00678">
    <property type="entry name" value="WD_REPEATS_1"/>
    <property type="match status" value="2"/>
</dbReference>
<protein>
    <recommendedName>
        <fullName evidence="8">EGF-like domain-containing protein</fullName>
    </recommendedName>
</protein>
<comment type="caution">
    <text evidence="9">The sequence shown here is derived from an EMBL/GenBank/DDBJ whole genome shotgun (WGS) entry which is preliminary data.</text>
</comment>
<dbReference type="PROSITE" id="PS50026">
    <property type="entry name" value="EGF_3"/>
    <property type="match status" value="3"/>
</dbReference>
<evidence type="ECO:0000256" key="4">
    <source>
        <dbReference type="PROSITE-ProRule" id="PRU00076"/>
    </source>
</evidence>
<dbReference type="SMART" id="SM00320">
    <property type="entry name" value="WD40"/>
    <property type="match status" value="4"/>
</dbReference>
<dbReference type="PROSITE" id="PS50294">
    <property type="entry name" value="WD_REPEATS_REGION"/>
    <property type="match status" value="1"/>
</dbReference>
<dbReference type="InterPro" id="IPR000742">
    <property type="entry name" value="EGF"/>
</dbReference>
<name>A0A814HN39_9BILA</name>
<gene>
    <name evidence="9" type="ORF">OXX778_LOCUS16962</name>
</gene>
<dbReference type="GO" id="GO:1990234">
    <property type="term" value="C:transferase complex"/>
    <property type="evidence" value="ECO:0007669"/>
    <property type="project" value="UniProtKB-ARBA"/>
</dbReference>
<evidence type="ECO:0000256" key="7">
    <source>
        <dbReference type="SAM" id="SignalP"/>
    </source>
</evidence>
<feature type="chain" id="PRO_5032794090" description="EGF-like domain-containing protein" evidence="7">
    <location>
        <begin position="20"/>
        <end position="577"/>
    </location>
</feature>
<dbReference type="CDD" id="cd00054">
    <property type="entry name" value="EGF_CA"/>
    <property type="match status" value="1"/>
</dbReference>
<keyword evidence="6" id="KW-1133">Transmembrane helix</keyword>
<sequence>MFEFNLIVYLMLFLKKVDTYQNTFISASDNGIINIWNMTSIVETIYRPVNFKSSELIGSNYLAAGAHNGEIYIWKCTNMSELKILKHNSQSINDLLLVNKTILVSASEDGSLKFWNTETFLELKYVNKAHDQGIKFLKIFNLTILMSISSDRVIKEWSLTDLNQISITQGICFSIIRSFDLFFNLNLIIGCDANTKVFSFYKVFLYNVLPETPTIILKALKYPYVACGLENGKIFILDIITKQLDYSFDAHNETITAIEYITDYILITGGTDCFIKIWNLTSKKLITEYKLDGRINDIILDLNFDEKIQLTTNEFTTQTSTDQITKNEVINLEFNTIKTHVHTNTTNPLNTEEYSTIYIELNTSFKEESSRNILLNILAQVNDNESNILEIFNLNKVFDLLKMDLDLNDCLTNCSNQGVCKYFKNINKYKCDCDVGFFGDSCNKDLNPCSSNPCLNDGVCTHISKSSFKCECSSNYYDGDFCEKEIDLCQNETCSSQGRCTVQNQKSKCICFKSFYGDKCQNESYELIVTKRIIKTASIIAIIVLVTFFLILILFDITNIFCPSKKKLRKRKSNIKK</sequence>
<evidence type="ECO:0000256" key="6">
    <source>
        <dbReference type="SAM" id="Phobius"/>
    </source>
</evidence>
<feature type="repeat" description="WD" evidence="5">
    <location>
        <begin position="248"/>
        <end position="288"/>
    </location>
</feature>